<feature type="domain" description="HTH cro/C1-type" evidence="2">
    <location>
        <begin position="8"/>
        <end position="62"/>
    </location>
</feature>
<protein>
    <submittedName>
        <fullName evidence="3">HTH-type DNA-binding domain</fullName>
    </submittedName>
</protein>
<dbReference type="Proteomes" id="UP000033166">
    <property type="component" value="Chromosome I"/>
</dbReference>
<proteinExistence type="predicted"/>
<dbReference type="Pfam" id="PF01381">
    <property type="entry name" value="HTH_3"/>
    <property type="match status" value="1"/>
</dbReference>
<dbReference type="PANTHER" id="PTHR46558:SF11">
    <property type="entry name" value="HTH-TYPE TRANSCRIPTIONAL REGULATOR XRE"/>
    <property type="match status" value="1"/>
</dbReference>
<accession>A0A0D6DZ12</accession>
<evidence type="ECO:0000259" key="2">
    <source>
        <dbReference type="PROSITE" id="PS50943"/>
    </source>
</evidence>
<dbReference type="InterPro" id="IPR001387">
    <property type="entry name" value="Cro/C1-type_HTH"/>
</dbReference>
<dbReference type="Gene3D" id="1.10.260.40">
    <property type="entry name" value="lambda repressor-like DNA-binding domains"/>
    <property type="match status" value="1"/>
</dbReference>
<keyword evidence="1 3" id="KW-0238">DNA-binding</keyword>
<organism evidence="3 4">
    <name type="scientific">Pseudolactococcus piscium MKFS47</name>
    <dbReference type="NCBI Taxonomy" id="297352"/>
    <lineage>
        <taxon>Bacteria</taxon>
        <taxon>Bacillati</taxon>
        <taxon>Bacillota</taxon>
        <taxon>Bacilli</taxon>
        <taxon>Lactobacillales</taxon>
        <taxon>Streptococcaceae</taxon>
        <taxon>Pseudolactococcus</taxon>
    </lineage>
</organism>
<name>A0A0D6DZ12_9LACT</name>
<evidence type="ECO:0000313" key="3">
    <source>
        <dbReference type="EMBL" id="CEN28714.1"/>
    </source>
</evidence>
<dbReference type="CDD" id="cd00093">
    <property type="entry name" value="HTH_XRE"/>
    <property type="match status" value="1"/>
</dbReference>
<evidence type="ECO:0000313" key="4">
    <source>
        <dbReference type="Proteomes" id="UP000033166"/>
    </source>
</evidence>
<dbReference type="SUPFAM" id="SSF47413">
    <property type="entry name" value="lambda repressor-like DNA-binding domains"/>
    <property type="match status" value="1"/>
</dbReference>
<dbReference type="RefSeq" id="WP_050703018.1">
    <property type="nucleotide sequence ID" value="NZ_LN774769.1"/>
</dbReference>
<reference evidence="4" key="1">
    <citation type="submission" date="2015-01" db="EMBL/GenBank/DDBJ databases">
        <authorList>
            <person name="Andreevskaya M."/>
        </authorList>
    </citation>
    <scope>NUCLEOTIDE SEQUENCE [LARGE SCALE GENOMIC DNA]</scope>
    <source>
        <strain evidence="4">MKFS47</strain>
    </source>
</reference>
<dbReference type="GO" id="GO:0003677">
    <property type="term" value="F:DNA binding"/>
    <property type="evidence" value="ECO:0007669"/>
    <property type="project" value="UniProtKB-KW"/>
</dbReference>
<dbReference type="AlphaFoldDB" id="A0A0D6DZ12"/>
<dbReference type="HOGENOM" id="CLU_1633313_0_0_9"/>
<dbReference type="PANTHER" id="PTHR46558">
    <property type="entry name" value="TRACRIPTIONAL REGULATORY PROTEIN-RELATED-RELATED"/>
    <property type="match status" value="1"/>
</dbReference>
<dbReference type="EMBL" id="LN774769">
    <property type="protein sequence ID" value="CEN28714.1"/>
    <property type="molecule type" value="Genomic_DNA"/>
</dbReference>
<dbReference type="SMART" id="SM00530">
    <property type="entry name" value="HTH_XRE"/>
    <property type="match status" value="1"/>
</dbReference>
<dbReference type="InterPro" id="IPR010982">
    <property type="entry name" value="Lambda_DNA-bd_dom_sf"/>
</dbReference>
<sequence length="162" mass="18282">MTVTSDRIKLSRKNKGLTMDQLANIMGVAQSAIVRWENGTTQVKPDKIGEISKILNVSPLYLLGYIDTPKEEIMTFDSGEEFMKEWRRSSNTPSQGKEIALSYGKGNELKNIEVKKISLKDSYKNIAMNLASSLSDTNNEKWLEYGNLLLNSENEQKNSTNK</sequence>
<gene>
    <name evidence="3" type="ORF">LACPI_1514</name>
</gene>
<dbReference type="PROSITE" id="PS50943">
    <property type="entry name" value="HTH_CROC1"/>
    <property type="match status" value="1"/>
</dbReference>
<dbReference type="KEGG" id="lpk:LACPI_1514"/>
<evidence type="ECO:0000256" key="1">
    <source>
        <dbReference type="ARBA" id="ARBA00023125"/>
    </source>
</evidence>